<dbReference type="Pfam" id="PF13477">
    <property type="entry name" value="Glyco_trans_4_2"/>
    <property type="match status" value="1"/>
</dbReference>
<dbReference type="AlphaFoldDB" id="A0AAI8PCA7"/>
<dbReference type="CDD" id="cd03808">
    <property type="entry name" value="GT4_CapM-like"/>
    <property type="match status" value="1"/>
</dbReference>
<evidence type="ECO:0000313" key="2">
    <source>
        <dbReference type="EMBL" id="AXO89267.1"/>
    </source>
</evidence>
<dbReference type="Proteomes" id="UP000258127">
    <property type="component" value="Chromosome"/>
</dbReference>
<evidence type="ECO:0000313" key="3">
    <source>
        <dbReference type="Proteomes" id="UP000258127"/>
    </source>
</evidence>
<name>A0AAI8PCA7_9PSED</name>
<sequence length="376" mass="40272">MKPILLMIVNDAAFFLSHRLPIAEGARNEGYDVHVATQAGPSVAKIQSLGFTFHELKITRSGKNPLGELLSLVNIVKLCWSVRPDVLHLVTIKPVLYGGIAARLSPVKGVLAAISGLGFIFMKQGRKAALIRGVVSTLYRLALGKRNVRVVFQNPDDQQALIDLGAVTAQKSVLIKGSGVDLDLYQCDEEPAGPVVVTLAARLLKDKGVLEFVDAAQILRGRGVEAVFQLVGDPDPGNPTSIDPAQLQTWAAGDLIQCLGYRSDIANVFRASNIVVLPSYREGLPKVLIEAAACGRAVVTTNVPGCRDAIVADVTGLLVPVRDSQSLADAIQRLVEDAALRRSMGLAGRAFAEQTFAIQQVVGKHMEIYSTLRSQA</sequence>
<organism evidence="2 3">
    <name type="scientific">Pseudomonas parafulva</name>
    <dbReference type="NCBI Taxonomy" id="157782"/>
    <lineage>
        <taxon>Bacteria</taxon>
        <taxon>Pseudomonadati</taxon>
        <taxon>Pseudomonadota</taxon>
        <taxon>Gammaproteobacteria</taxon>
        <taxon>Pseudomonadales</taxon>
        <taxon>Pseudomonadaceae</taxon>
        <taxon>Pseudomonas</taxon>
    </lineage>
</organism>
<dbReference type="PANTHER" id="PTHR12526:SF638">
    <property type="entry name" value="SPORE COAT PROTEIN SA"/>
    <property type="match status" value="1"/>
</dbReference>
<reference evidence="2 3" key="1">
    <citation type="submission" date="2018-08" db="EMBL/GenBank/DDBJ databases">
        <authorList>
            <person name="Lee Y."/>
            <person name="Kakembo D."/>
        </authorList>
    </citation>
    <scope>NUCLEOTIDE SEQUENCE [LARGE SCALE GENOMIC DNA]</scope>
    <source>
        <strain evidence="2 3">JBCS1880</strain>
    </source>
</reference>
<dbReference type="PANTHER" id="PTHR12526">
    <property type="entry name" value="GLYCOSYLTRANSFERASE"/>
    <property type="match status" value="1"/>
</dbReference>
<evidence type="ECO:0000259" key="1">
    <source>
        <dbReference type="Pfam" id="PF13477"/>
    </source>
</evidence>
<gene>
    <name evidence="2" type="ORF">DZC75_15120</name>
</gene>
<protein>
    <submittedName>
        <fullName evidence="2">Glycosyltransferase family 1 protein</fullName>
    </submittedName>
</protein>
<keyword evidence="3" id="KW-1185">Reference proteome</keyword>
<dbReference type="Pfam" id="PF13692">
    <property type="entry name" value="Glyco_trans_1_4"/>
    <property type="match status" value="1"/>
</dbReference>
<feature type="domain" description="Glycosyltransferase subfamily 4-like N-terminal" evidence="1">
    <location>
        <begin position="8"/>
        <end position="132"/>
    </location>
</feature>
<dbReference type="GO" id="GO:0016757">
    <property type="term" value="F:glycosyltransferase activity"/>
    <property type="evidence" value="ECO:0007669"/>
    <property type="project" value="TreeGrafter"/>
</dbReference>
<accession>A0AAI8PCA7</accession>
<dbReference type="InterPro" id="IPR028098">
    <property type="entry name" value="Glyco_trans_4-like_N"/>
</dbReference>
<proteinExistence type="predicted"/>
<dbReference type="Gene3D" id="3.40.50.2000">
    <property type="entry name" value="Glycogen Phosphorylase B"/>
    <property type="match status" value="2"/>
</dbReference>
<dbReference type="EMBL" id="CP031641">
    <property type="protein sequence ID" value="AXO89267.1"/>
    <property type="molecule type" value="Genomic_DNA"/>
</dbReference>
<dbReference type="SUPFAM" id="SSF53756">
    <property type="entry name" value="UDP-Glycosyltransferase/glycogen phosphorylase"/>
    <property type="match status" value="1"/>
</dbReference>